<feature type="compositionally biased region" description="Low complexity" evidence="1">
    <location>
        <begin position="58"/>
        <end position="69"/>
    </location>
</feature>
<evidence type="ECO:0000313" key="2">
    <source>
        <dbReference type="EMBL" id="EJW98618.1"/>
    </source>
</evidence>
<organism evidence="2">
    <name type="scientific">gut metagenome</name>
    <dbReference type="NCBI Taxonomy" id="749906"/>
    <lineage>
        <taxon>unclassified sequences</taxon>
        <taxon>metagenomes</taxon>
        <taxon>organismal metagenomes</taxon>
    </lineage>
</organism>
<proteinExistence type="predicted"/>
<feature type="compositionally biased region" description="Basic and acidic residues" evidence="1">
    <location>
        <begin position="42"/>
        <end position="51"/>
    </location>
</feature>
<gene>
    <name evidence="2" type="ORF">EVA_13275</name>
</gene>
<name>J9FVS6_9ZZZZ</name>
<comment type="caution">
    <text evidence="2">The sequence shown here is derived from an EMBL/GenBank/DDBJ whole genome shotgun (WGS) entry which is preliminary data.</text>
</comment>
<reference evidence="2" key="1">
    <citation type="journal article" date="2012" name="PLoS ONE">
        <title>Gene sets for utilization of primary and secondary nutrition supplies in the distal gut of endangered iberian lynx.</title>
        <authorList>
            <person name="Alcaide M."/>
            <person name="Messina E."/>
            <person name="Richter M."/>
            <person name="Bargiela R."/>
            <person name="Peplies J."/>
            <person name="Huws S.A."/>
            <person name="Newbold C.J."/>
            <person name="Golyshin P.N."/>
            <person name="Simon M.A."/>
            <person name="Lopez G."/>
            <person name="Yakimov M.M."/>
            <person name="Ferrer M."/>
        </authorList>
    </citation>
    <scope>NUCLEOTIDE SEQUENCE</scope>
</reference>
<dbReference type="AlphaFoldDB" id="J9FVS6"/>
<accession>J9FVS6</accession>
<feature type="compositionally biased region" description="Basic and acidic residues" evidence="1">
    <location>
        <begin position="1"/>
        <end position="24"/>
    </location>
</feature>
<sequence length="83" mass="9269">MKNENEEKNEHLCETDVVPSDRRGGGGMPWNGVGHGIFSASRNRDGRDHRFGTQPAFSPDDSSHSCPDPWWGVYLKPDEKTGK</sequence>
<evidence type="ECO:0000256" key="1">
    <source>
        <dbReference type="SAM" id="MobiDB-lite"/>
    </source>
</evidence>
<feature type="compositionally biased region" description="Gly residues" evidence="1">
    <location>
        <begin position="25"/>
        <end position="35"/>
    </location>
</feature>
<feature type="region of interest" description="Disordered" evidence="1">
    <location>
        <begin position="1"/>
        <end position="83"/>
    </location>
</feature>
<protein>
    <submittedName>
        <fullName evidence="2">Uncharacterized protein</fullName>
    </submittedName>
</protein>
<dbReference type="EMBL" id="AMCI01004183">
    <property type="protein sequence ID" value="EJW98618.1"/>
    <property type="molecule type" value="Genomic_DNA"/>
</dbReference>